<dbReference type="EC" id="2.7.11.1" evidence="2"/>
<dbReference type="OMA" id="PRSEQMA"/>
<dbReference type="InterPro" id="IPR011009">
    <property type="entry name" value="Kinase-like_dom_sf"/>
</dbReference>
<comment type="catalytic activity">
    <reaction evidence="9">
        <text>L-seryl-[protein] + ATP = O-phospho-L-seryl-[protein] + ADP + H(+)</text>
        <dbReference type="Rhea" id="RHEA:17989"/>
        <dbReference type="Rhea" id="RHEA-COMP:9863"/>
        <dbReference type="Rhea" id="RHEA-COMP:11604"/>
        <dbReference type="ChEBI" id="CHEBI:15378"/>
        <dbReference type="ChEBI" id="CHEBI:29999"/>
        <dbReference type="ChEBI" id="CHEBI:30616"/>
        <dbReference type="ChEBI" id="CHEBI:83421"/>
        <dbReference type="ChEBI" id="CHEBI:456216"/>
        <dbReference type="EC" id="2.7.11.1"/>
    </reaction>
</comment>
<evidence type="ECO:0000256" key="9">
    <source>
        <dbReference type="ARBA" id="ARBA00048679"/>
    </source>
</evidence>
<evidence type="ECO:0000256" key="3">
    <source>
        <dbReference type="ARBA" id="ARBA00022527"/>
    </source>
</evidence>
<protein>
    <recommendedName>
        <fullName evidence="2">non-specific serine/threonine protein kinase</fullName>
        <ecNumber evidence="2">2.7.11.1</ecNumber>
    </recommendedName>
</protein>
<evidence type="ECO:0000256" key="8">
    <source>
        <dbReference type="ARBA" id="ARBA00047899"/>
    </source>
</evidence>
<keyword evidence="13" id="KW-1185">Reference proteome</keyword>
<evidence type="ECO:0000313" key="12">
    <source>
        <dbReference type="Ensembl" id="ENSOANP00000042902.1"/>
    </source>
</evidence>
<dbReference type="FunFam" id="3.30.200.20:FF:000097">
    <property type="entry name" value="Probable serine/threonine-protein kinase nek1"/>
    <property type="match status" value="1"/>
</dbReference>
<dbReference type="Pfam" id="PF00069">
    <property type="entry name" value="Pkinase"/>
    <property type="match status" value="1"/>
</dbReference>
<evidence type="ECO:0000256" key="6">
    <source>
        <dbReference type="ARBA" id="ARBA00022777"/>
    </source>
</evidence>
<dbReference type="PROSITE" id="PS50011">
    <property type="entry name" value="PROTEIN_KINASE_DOM"/>
    <property type="match status" value="1"/>
</dbReference>
<dbReference type="SUPFAM" id="SSF56112">
    <property type="entry name" value="Protein kinase-like (PK-like)"/>
    <property type="match status" value="1"/>
</dbReference>
<evidence type="ECO:0000256" key="7">
    <source>
        <dbReference type="ARBA" id="ARBA00022840"/>
    </source>
</evidence>
<dbReference type="GO" id="GO:0004674">
    <property type="term" value="F:protein serine/threonine kinase activity"/>
    <property type="evidence" value="ECO:0007669"/>
    <property type="project" value="UniProtKB-KW"/>
</dbReference>
<comment type="similarity">
    <text evidence="1">Belongs to the protein kinase superfamily. NEK Ser/Thr protein kinase family. NIMA subfamily.</text>
</comment>
<dbReference type="Proteomes" id="UP000002279">
    <property type="component" value="Chromosome X1"/>
</dbReference>
<dbReference type="InterPro" id="IPR017441">
    <property type="entry name" value="Protein_kinase_ATP_BS"/>
</dbReference>
<proteinExistence type="inferred from homology"/>
<reference evidence="12 13" key="1">
    <citation type="journal article" date="2008" name="Nature">
        <title>Genome analysis of the platypus reveals unique signatures of evolution.</title>
        <authorList>
            <person name="Warren W.C."/>
            <person name="Hillier L.W."/>
            <person name="Marshall Graves J.A."/>
            <person name="Birney E."/>
            <person name="Ponting C.P."/>
            <person name="Grutzner F."/>
            <person name="Belov K."/>
            <person name="Miller W."/>
            <person name="Clarke L."/>
            <person name="Chinwalla A.T."/>
            <person name="Yang S.P."/>
            <person name="Heger A."/>
            <person name="Locke D.P."/>
            <person name="Miethke P."/>
            <person name="Waters P.D."/>
            <person name="Veyrunes F."/>
            <person name="Fulton L."/>
            <person name="Fulton B."/>
            <person name="Graves T."/>
            <person name="Wallis J."/>
            <person name="Puente X.S."/>
            <person name="Lopez-Otin C."/>
            <person name="Ordonez G.R."/>
            <person name="Eichler E.E."/>
            <person name="Chen L."/>
            <person name="Cheng Z."/>
            <person name="Deakin J.E."/>
            <person name="Alsop A."/>
            <person name="Thompson K."/>
            <person name="Kirby P."/>
            <person name="Papenfuss A.T."/>
            <person name="Wakefield M.J."/>
            <person name="Olender T."/>
            <person name="Lancet D."/>
            <person name="Huttley G.A."/>
            <person name="Smit A.F."/>
            <person name="Pask A."/>
            <person name="Temple-Smith P."/>
            <person name="Batzer M.A."/>
            <person name="Walker J.A."/>
            <person name="Konkel M.K."/>
            <person name="Harris R.S."/>
            <person name="Whittington C.M."/>
            <person name="Wong E.S."/>
            <person name="Gemmell N.J."/>
            <person name="Buschiazzo E."/>
            <person name="Vargas Jentzsch I.M."/>
            <person name="Merkel A."/>
            <person name="Schmitz J."/>
            <person name="Zemann A."/>
            <person name="Churakov G."/>
            <person name="Kriegs J.O."/>
            <person name="Brosius J."/>
            <person name="Murchison E.P."/>
            <person name="Sachidanandam R."/>
            <person name="Smith C."/>
            <person name="Hannon G.J."/>
            <person name="Tsend-Ayush E."/>
            <person name="McMillan D."/>
            <person name="Attenborough R."/>
            <person name="Rens W."/>
            <person name="Ferguson-Smith M."/>
            <person name="Lefevre C.M."/>
            <person name="Sharp J.A."/>
            <person name="Nicholas K.R."/>
            <person name="Ray D.A."/>
            <person name="Kube M."/>
            <person name="Reinhardt R."/>
            <person name="Pringle T.H."/>
            <person name="Taylor J."/>
            <person name="Jones R.C."/>
            <person name="Nixon B."/>
            <person name="Dacheux J.L."/>
            <person name="Niwa H."/>
            <person name="Sekita Y."/>
            <person name="Huang X."/>
            <person name="Stark A."/>
            <person name="Kheradpour P."/>
            <person name="Kellis M."/>
            <person name="Flicek P."/>
            <person name="Chen Y."/>
            <person name="Webber C."/>
            <person name="Hardison R."/>
            <person name="Nelson J."/>
            <person name="Hallsworth-Pepin K."/>
            <person name="Delehaunty K."/>
            <person name="Markovic C."/>
            <person name="Minx P."/>
            <person name="Feng Y."/>
            <person name="Kremitzki C."/>
            <person name="Mitreva M."/>
            <person name="Glasscock J."/>
            <person name="Wylie T."/>
            <person name="Wohldmann P."/>
            <person name="Thiru P."/>
            <person name="Nhan M.N."/>
            <person name="Pohl C.S."/>
            <person name="Smith S.M."/>
            <person name="Hou S."/>
            <person name="Nefedov M."/>
            <person name="de Jong P.J."/>
            <person name="Renfree M.B."/>
            <person name="Mardis E.R."/>
            <person name="Wilson R.K."/>
        </authorList>
    </citation>
    <scope>NUCLEOTIDE SEQUENCE [LARGE SCALE GENOMIC DNA]</scope>
    <source>
        <strain evidence="12 13">Glennie</strain>
    </source>
</reference>
<dbReference type="GO" id="GO:0004672">
    <property type="term" value="F:protein kinase activity"/>
    <property type="evidence" value="ECO:0000318"/>
    <property type="project" value="GO_Central"/>
</dbReference>
<reference evidence="12" key="3">
    <citation type="submission" date="2025-09" db="UniProtKB">
        <authorList>
            <consortium name="Ensembl"/>
        </authorList>
    </citation>
    <scope>IDENTIFICATION</scope>
    <source>
        <strain evidence="12">Glennie</strain>
    </source>
</reference>
<dbReference type="AlphaFoldDB" id="A0A6I8NP81"/>
<dbReference type="SMART" id="SM00220">
    <property type="entry name" value="S_TKc"/>
    <property type="match status" value="1"/>
</dbReference>
<keyword evidence="5 10" id="KW-0547">Nucleotide-binding</keyword>
<evidence type="ECO:0000313" key="13">
    <source>
        <dbReference type="Proteomes" id="UP000002279"/>
    </source>
</evidence>
<comment type="catalytic activity">
    <reaction evidence="8">
        <text>L-threonyl-[protein] + ATP = O-phospho-L-threonyl-[protein] + ADP + H(+)</text>
        <dbReference type="Rhea" id="RHEA:46608"/>
        <dbReference type="Rhea" id="RHEA-COMP:11060"/>
        <dbReference type="Rhea" id="RHEA-COMP:11605"/>
        <dbReference type="ChEBI" id="CHEBI:15378"/>
        <dbReference type="ChEBI" id="CHEBI:30013"/>
        <dbReference type="ChEBI" id="CHEBI:30616"/>
        <dbReference type="ChEBI" id="CHEBI:61977"/>
        <dbReference type="ChEBI" id="CHEBI:456216"/>
        <dbReference type="EC" id="2.7.11.1"/>
    </reaction>
</comment>
<reference evidence="12" key="2">
    <citation type="submission" date="2025-08" db="UniProtKB">
        <authorList>
            <consortium name="Ensembl"/>
        </authorList>
    </citation>
    <scope>IDENTIFICATION</scope>
    <source>
        <strain evidence="12">Glennie</strain>
    </source>
</reference>
<feature type="domain" description="Protein kinase" evidence="11">
    <location>
        <begin position="4"/>
        <end position="142"/>
    </location>
</feature>
<feature type="binding site" evidence="10">
    <location>
        <position position="33"/>
    </location>
    <ligand>
        <name>ATP</name>
        <dbReference type="ChEBI" id="CHEBI:30616"/>
    </ligand>
</feature>
<dbReference type="PANTHER" id="PTHR44899:SF1">
    <property type="entry name" value="SERINE_THREONINE-PROTEIN KINASE NEK5"/>
    <property type="match status" value="1"/>
</dbReference>
<dbReference type="Ensembl" id="ENSOANT00000052477.1">
    <property type="protein sequence ID" value="ENSOANP00000042902.1"/>
    <property type="gene ID" value="ENSOANG00000037173.1"/>
</dbReference>
<dbReference type="Gene3D" id="1.10.510.10">
    <property type="entry name" value="Transferase(Phosphotransferase) domain 1"/>
    <property type="match status" value="1"/>
</dbReference>
<keyword evidence="7 10" id="KW-0067">ATP-binding</keyword>
<sequence length="142" mass="16280">MDKCDIIKMIGEGAFGKAFLAKGKADNQQCVIKEINLTEMPIQEKEASQKEVILLAKMKHPNIVSFFQVMSFLIEKNKLYIVMKYCDGGDLLRRINSQRGMLLSEEQISLELKHIHDRKISHRDIKAQVEIAQGGIPHFIRK</sequence>
<evidence type="ECO:0000256" key="2">
    <source>
        <dbReference type="ARBA" id="ARBA00012513"/>
    </source>
</evidence>
<dbReference type="PROSITE" id="PS00107">
    <property type="entry name" value="PROTEIN_KINASE_ATP"/>
    <property type="match status" value="1"/>
</dbReference>
<organism evidence="12 13">
    <name type="scientific">Ornithorhynchus anatinus</name>
    <name type="common">Duckbill platypus</name>
    <dbReference type="NCBI Taxonomy" id="9258"/>
    <lineage>
        <taxon>Eukaryota</taxon>
        <taxon>Metazoa</taxon>
        <taxon>Chordata</taxon>
        <taxon>Craniata</taxon>
        <taxon>Vertebrata</taxon>
        <taxon>Euteleostomi</taxon>
        <taxon>Mammalia</taxon>
        <taxon>Monotremata</taxon>
        <taxon>Ornithorhynchidae</taxon>
        <taxon>Ornithorhynchus</taxon>
    </lineage>
</organism>
<accession>A0A6I8NP81</accession>
<keyword evidence="4" id="KW-0808">Transferase</keyword>
<dbReference type="PANTHER" id="PTHR44899">
    <property type="entry name" value="CAMK FAMILY PROTEIN KINASE"/>
    <property type="match status" value="1"/>
</dbReference>
<evidence type="ECO:0000256" key="10">
    <source>
        <dbReference type="PROSITE-ProRule" id="PRU10141"/>
    </source>
</evidence>
<dbReference type="InParanoid" id="A0A6I8NP81"/>
<evidence type="ECO:0000256" key="5">
    <source>
        <dbReference type="ARBA" id="ARBA00022741"/>
    </source>
</evidence>
<keyword evidence="6" id="KW-0418">Kinase</keyword>
<dbReference type="GO" id="GO:0005524">
    <property type="term" value="F:ATP binding"/>
    <property type="evidence" value="ECO:0007669"/>
    <property type="project" value="UniProtKB-UniRule"/>
</dbReference>
<evidence type="ECO:0000256" key="4">
    <source>
        <dbReference type="ARBA" id="ARBA00022679"/>
    </source>
</evidence>
<dbReference type="GeneTree" id="ENSGT00940000160136"/>
<dbReference type="InterPro" id="IPR051131">
    <property type="entry name" value="NEK_Ser/Thr_kinase_NIMA"/>
</dbReference>
<evidence type="ECO:0000256" key="1">
    <source>
        <dbReference type="ARBA" id="ARBA00010886"/>
    </source>
</evidence>
<dbReference type="InterPro" id="IPR000719">
    <property type="entry name" value="Prot_kinase_dom"/>
</dbReference>
<name>A0A6I8NP81_ORNAN</name>
<keyword evidence="3" id="KW-0723">Serine/threonine-protein kinase</keyword>
<evidence type="ECO:0000259" key="11">
    <source>
        <dbReference type="PROSITE" id="PS50011"/>
    </source>
</evidence>